<evidence type="ECO:0000256" key="2">
    <source>
        <dbReference type="RuleBase" id="RU000411"/>
    </source>
</evidence>
<comment type="caution">
    <text evidence="5">The sequence shown here is derived from an EMBL/GenBank/DDBJ whole genome shotgun (WGS) entry which is preliminary data.</text>
</comment>
<dbReference type="STRING" id="307507.A0A2V0NQP8"/>
<dbReference type="SUPFAM" id="SSF56574">
    <property type="entry name" value="Serpins"/>
    <property type="match status" value="1"/>
</dbReference>
<dbReference type="InterPro" id="IPR042178">
    <property type="entry name" value="Serpin_sf_1"/>
</dbReference>
<dbReference type="InterPro" id="IPR023795">
    <property type="entry name" value="Serpin_CS"/>
</dbReference>
<evidence type="ECO:0000259" key="4">
    <source>
        <dbReference type="SMART" id="SM00093"/>
    </source>
</evidence>
<comment type="similarity">
    <text evidence="1 2">Belongs to the serpin family.</text>
</comment>
<reference evidence="5 6" key="1">
    <citation type="journal article" date="2018" name="Sci. Rep.">
        <title>Raphidocelis subcapitata (=Pseudokirchneriella subcapitata) provides an insight into genome evolution and environmental adaptations in the Sphaeropleales.</title>
        <authorList>
            <person name="Suzuki S."/>
            <person name="Yamaguchi H."/>
            <person name="Nakajima N."/>
            <person name="Kawachi M."/>
        </authorList>
    </citation>
    <scope>NUCLEOTIDE SEQUENCE [LARGE SCALE GENOMIC DNA]</scope>
    <source>
        <strain evidence="5 6">NIES-35</strain>
    </source>
</reference>
<evidence type="ECO:0000256" key="3">
    <source>
        <dbReference type="SAM" id="MobiDB-lite"/>
    </source>
</evidence>
<dbReference type="Proteomes" id="UP000247498">
    <property type="component" value="Unassembled WGS sequence"/>
</dbReference>
<proteinExistence type="inferred from homology"/>
<feature type="region of interest" description="Disordered" evidence="3">
    <location>
        <begin position="23"/>
        <end position="42"/>
    </location>
</feature>
<accession>A0A2V0NQP8</accession>
<protein>
    <recommendedName>
        <fullName evidence="4">Serpin domain-containing protein</fullName>
    </recommendedName>
</protein>
<keyword evidence="6" id="KW-1185">Reference proteome</keyword>
<evidence type="ECO:0000256" key="1">
    <source>
        <dbReference type="ARBA" id="ARBA00009500"/>
    </source>
</evidence>
<dbReference type="EMBL" id="BDRX01000013">
    <property type="protein sequence ID" value="GBF89961.1"/>
    <property type="molecule type" value="Genomic_DNA"/>
</dbReference>
<dbReference type="FunCoup" id="A0A2V0NQP8">
    <property type="interactions" value="343"/>
</dbReference>
<dbReference type="GO" id="GO:0004867">
    <property type="term" value="F:serine-type endopeptidase inhibitor activity"/>
    <property type="evidence" value="ECO:0007669"/>
    <property type="project" value="InterPro"/>
</dbReference>
<dbReference type="InterPro" id="IPR000215">
    <property type="entry name" value="Serpin_fam"/>
</dbReference>
<dbReference type="GO" id="GO:0005615">
    <property type="term" value="C:extracellular space"/>
    <property type="evidence" value="ECO:0007669"/>
    <property type="project" value="InterPro"/>
</dbReference>
<dbReference type="Pfam" id="PF00079">
    <property type="entry name" value="Serpin"/>
    <property type="match status" value="1"/>
</dbReference>
<name>A0A2V0NQP8_9CHLO</name>
<evidence type="ECO:0000313" key="6">
    <source>
        <dbReference type="Proteomes" id="UP000247498"/>
    </source>
</evidence>
<dbReference type="PANTHER" id="PTHR11461">
    <property type="entry name" value="SERINE PROTEASE INHIBITOR, SERPIN"/>
    <property type="match status" value="1"/>
</dbReference>
<dbReference type="PROSITE" id="PS00284">
    <property type="entry name" value="SERPIN"/>
    <property type="match status" value="1"/>
</dbReference>
<dbReference type="SMART" id="SM00093">
    <property type="entry name" value="SERPIN"/>
    <property type="match status" value="1"/>
</dbReference>
<dbReference type="InParanoid" id="A0A2V0NQP8"/>
<dbReference type="PANTHER" id="PTHR11461:SF211">
    <property type="entry name" value="GH10112P-RELATED"/>
    <property type="match status" value="1"/>
</dbReference>
<dbReference type="InterPro" id="IPR036186">
    <property type="entry name" value="Serpin_sf"/>
</dbReference>
<dbReference type="OrthoDB" id="1063785at2759"/>
<feature type="domain" description="Serpin" evidence="4">
    <location>
        <begin position="66"/>
        <end position="455"/>
    </location>
</feature>
<dbReference type="InterPro" id="IPR042185">
    <property type="entry name" value="Serpin_sf_2"/>
</dbReference>
<evidence type="ECO:0000313" key="5">
    <source>
        <dbReference type="EMBL" id="GBF89961.1"/>
    </source>
</evidence>
<dbReference type="InterPro" id="IPR023796">
    <property type="entry name" value="Serpin_dom"/>
</dbReference>
<dbReference type="AlphaFoldDB" id="A0A2V0NQP8"/>
<organism evidence="5 6">
    <name type="scientific">Raphidocelis subcapitata</name>
    <dbReference type="NCBI Taxonomy" id="307507"/>
    <lineage>
        <taxon>Eukaryota</taxon>
        <taxon>Viridiplantae</taxon>
        <taxon>Chlorophyta</taxon>
        <taxon>core chlorophytes</taxon>
        <taxon>Chlorophyceae</taxon>
        <taxon>CS clade</taxon>
        <taxon>Sphaeropleales</taxon>
        <taxon>Selenastraceae</taxon>
        <taxon>Raphidocelis</taxon>
    </lineage>
</organism>
<sequence>MRSSLGLASRLCDLRLAPRPRLCSPRTRASSGASGPIESGMASPAAPTGAAAAAADINALGAALLSTVHRAPAAAAAAPPPGAAGTFVSPISISLALVLLVNGAAEGSAVHRQLMGVLAKGEGSTAAANARYEALVAAMHEAAAAGGAESCAADGGAAEGGGEAPLTLSIATSLWARPPLRFQPAYQSELQARLAASAHALTGAAGVNEWVSRETRGRIPELVDEGAVARAVAVLASAVYFKGAWQHAFDAAATRPAPFRLGSGAEAAAPTMFAKFQRGQAGYVEREGEFQGVRLPYKGGAFNAVALLPHAGAAGADGAAALARRLAGEPGLLAGLQWARPEVLVWLPRFKLECSMSLKSALGEAGVTAPFAASPDFSRMLEGESRLVVDEVVHKVFIEVNERGTEAAAATGVLMMRTAMPLRPPPEVRFDRPFVFGVEHAASGAMLFLGVVEKPETAEE</sequence>
<gene>
    <name evidence="5" type="ORF">Rsub_02665</name>
</gene>
<dbReference type="Gene3D" id="2.30.39.10">
    <property type="entry name" value="Alpha-1-antitrypsin, domain 1"/>
    <property type="match status" value="1"/>
</dbReference>
<dbReference type="Gene3D" id="3.30.497.10">
    <property type="entry name" value="Antithrombin, subunit I, domain 2"/>
    <property type="match status" value="1"/>
</dbReference>